<dbReference type="PANTHER" id="PTHR37404">
    <property type="entry name" value="HCG1796489"/>
    <property type="match status" value="1"/>
</dbReference>
<dbReference type="Proteomes" id="UP001165740">
    <property type="component" value="Chromosome 10"/>
</dbReference>
<accession>A0A9W3BMK2</accession>
<gene>
    <name evidence="2" type="primary">LOC106054445</name>
</gene>
<reference evidence="2" key="1">
    <citation type="submission" date="2025-08" db="UniProtKB">
        <authorList>
            <consortium name="RefSeq"/>
        </authorList>
    </citation>
    <scope>IDENTIFICATION</scope>
</reference>
<dbReference type="GeneID" id="106054445"/>
<dbReference type="InterPro" id="IPR053347">
    <property type="entry name" value="Axonemal_MT_stabilizer"/>
</dbReference>
<organism evidence="1 2">
    <name type="scientific">Biomphalaria glabrata</name>
    <name type="common">Bloodfluke planorb</name>
    <name type="synonym">Freshwater snail</name>
    <dbReference type="NCBI Taxonomy" id="6526"/>
    <lineage>
        <taxon>Eukaryota</taxon>
        <taxon>Metazoa</taxon>
        <taxon>Spiralia</taxon>
        <taxon>Lophotrochozoa</taxon>
        <taxon>Mollusca</taxon>
        <taxon>Gastropoda</taxon>
        <taxon>Heterobranchia</taxon>
        <taxon>Euthyneura</taxon>
        <taxon>Panpulmonata</taxon>
        <taxon>Hygrophila</taxon>
        <taxon>Lymnaeoidea</taxon>
        <taxon>Planorbidae</taxon>
        <taxon>Biomphalaria</taxon>
    </lineage>
</organism>
<dbReference type="OMA" id="KAPGHWK"/>
<name>A0A9W3BMK2_BIOGL</name>
<evidence type="ECO:0000313" key="1">
    <source>
        <dbReference type="Proteomes" id="UP001165740"/>
    </source>
</evidence>
<dbReference type="RefSeq" id="XP_055900654.1">
    <property type="nucleotide sequence ID" value="XM_056044679.1"/>
</dbReference>
<dbReference type="OrthoDB" id="382863at2759"/>
<sequence>MVYKMHQEVKYAERQDAQNWHLTSTGVGHHYRPGYFFPDSDFKTLLREPLPAPLAKEDEVTKEKPFLTTNEYYHDKKFPGLLYKDKEHKKAPGHWNVTYVKDLAEKLGQGGWRRPLTMGNQLSEMKDKYQAQPPEVKDKYAFQEVYHPQNFLLQDHHKEGPSKVGVASTQNPKLQGKPFYVKDKGLLNILDPYLSTTQRDHRMFTPAELNDYPKKDIPTFWECENYPKSWGHGLHHNPLPKDNVPREKLPMRDEMIFPTATKIPRIPKSAVPVPHTGLKTVYDDSYQFPSHVNMKENYYCPVDPPFKLPDPGTKSVYTAPKMYNTEYQNIGSKKPVTVSK</sequence>
<evidence type="ECO:0000313" key="2">
    <source>
        <dbReference type="RefSeq" id="XP_055900654.1"/>
    </source>
</evidence>
<proteinExistence type="predicted"/>
<dbReference type="AlphaFoldDB" id="A0A9W3BMK2"/>
<keyword evidence="1" id="KW-1185">Reference proteome</keyword>
<dbReference type="PANTHER" id="PTHR37404:SF1">
    <property type="entry name" value="HCG1796489"/>
    <property type="match status" value="1"/>
</dbReference>
<protein>
    <submittedName>
        <fullName evidence="2">Uncharacterized protein LOC106054445 isoform X1</fullName>
    </submittedName>
</protein>